<reference evidence="6" key="1">
    <citation type="submission" date="2022-11" db="UniProtKB">
        <authorList>
            <consortium name="WormBaseParasite"/>
        </authorList>
    </citation>
    <scope>IDENTIFICATION</scope>
</reference>
<protein>
    <submittedName>
        <fullName evidence="6">FLYWCH-type domain-containing protein</fullName>
    </submittedName>
</protein>
<dbReference type="WBParaSite" id="Minc3s00823g17779">
    <property type="protein sequence ID" value="Minc3s00823g17779"/>
    <property type="gene ID" value="Minc3s00823g17779"/>
</dbReference>
<sequence>MASFVKSAKGGDKLIYECYIYLKCGNGKEGKRYWRCENSKTGKCRGCAITDANNSVTTTQLHNHGPSPNRVELVKIKDNINQAAITSTLTPRAVVNSQLAGITDQAKANLPKLKNLEKTVGRKRFADGQQVPVPHLISEINIPEQLQRTKTDLNENFILADTGPQDPHRIIVLASRTDVFHRHSPNPYKFIRALLDEQVRADAIATRILSGETVPLFSRIEYRRANERLLNVLRGDGGVRNPIEFLTACSHYIHF</sequence>
<dbReference type="Proteomes" id="UP000887563">
    <property type="component" value="Unplaced"/>
</dbReference>
<dbReference type="Gene3D" id="2.20.25.240">
    <property type="match status" value="1"/>
</dbReference>
<proteinExistence type="predicted"/>
<keyword evidence="2" id="KW-0863">Zinc-finger</keyword>
<dbReference type="AlphaFoldDB" id="A0A914LUT1"/>
<dbReference type="InterPro" id="IPR007588">
    <property type="entry name" value="Znf_FLYWCH"/>
</dbReference>
<feature type="domain" description="FLYWCH-type" evidence="4">
    <location>
        <begin position="4"/>
        <end position="64"/>
    </location>
</feature>
<keyword evidence="1" id="KW-0479">Metal-binding</keyword>
<dbReference type="GO" id="GO:0008270">
    <property type="term" value="F:zinc ion binding"/>
    <property type="evidence" value="ECO:0007669"/>
    <property type="project" value="UniProtKB-KW"/>
</dbReference>
<evidence type="ECO:0000259" key="4">
    <source>
        <dbReference type="Pfam" id="PF04500"/>
    </source>
</evidence>
<keyword evidence="5" id="KW-1185">Reference proteome</keyword>
<evidence type="ECO:0000313" key="6">
    <source>
        <dbReference type="WBParaSite" id="Minc3s00823g17779"/>
    </source>
</evidence>
<evidence type="ECO:0000256" key="2">
    <source>
        <dbReference type="ARBA" id="ARBA00022771"/>
    </source>
</evidence>
<organism evidence="5 6">
    <name type="scientific">Meloidogyne incognita</name>
    <name type="common">Southern root-knot nematode worm</name>
    <name type="synonym">Oxyuris incognita</name>
    <dbReference type="NCBI Taxonomy" id="6306"/>
    <lineage>
        <taxon>Eukaryota</taxon>
        <taxon>Metazoa</taxon>
        <taxon>Ecdysozoa</taxon>
        <taxon>Nematoda</taxon>
        <taxon>Chromadorea</taxon>
        <taxon>Rhabditida</taxon>
        <taxon>Tylenchina</taxon>
        <taxon>Tylenchomorpha</taxon>
        <taxon>Tylenchoidea</taxon>
        <taxon>Meloidogynidae</taxon>
        <taxon>Meloidogyninae</taxon>
        <taxon>Meloidogyne</taxon>
        <taxon>Meloidogyne incognita group</taxon>
    </lineage>
</organism>
<dbReference type="Pfam" id="PF04500">
    <property type="entry name" value="FLYWCH"/>
    <property type="match status" value="1"/>
</dbReference>
<evidence type="ECO:0000256" key="1">
    <source>
        <dbReference type="ARBA" id="ARBA00022723"/>
    </source>
</evidence>
<name>A0A914LUT1_MELIC</name>
<evidence type="ECO:0000313" key="5">
    <source>
        <dbReference type="Proteomes" id="UP000887563"/>
    </source>
</evidence>
<keyword evidence="3" id="KW-0862">Zinc</keyword>
<evidence type="ECO:0000256" key="3">
    <source>
        <dbReference type="ARBA" id="ARBA00022833"/>
    </source>
</evidence>
<accession>A0A914LUT1</accession>